<accession>A0A6J5MDR2</accession>
<name>A0A6J5MDR2_9CAUD</name>
<proteinExistence type="predicted"/>
<sequence>MKNLQRWYYTRGGLVHTRSCDSQIAWAKFDDVAELEARHAAVCAHMMRMFYALVNFTNPHADHDAAEVMAKAKQAVELYLNDSSMVVTVELPDDENEVAP</sequence>
<reference evidence="1" key="1">
    <citation type="submission" date="2020-04" db="EMBL/GenBank/DDBJ databases">
        <authorList>
            <person name="Chiriac C."/>
            <person name="Salcher M."/>
            <person name="Ghai R."/>
            <person name="Kavagutti S V."/>
        </authorList>
    </citation>
    <scope>NUCLEOTIDE SEQUENCE</scope>
</reference>
<organism evidence="1">
    <name type="scientific">uncultured Caudovirales phage</name>
    <dbReference type="NCBI Taxonomy" id="2100421"/>
    <lineage>
        <taxon>Viruses</taxon>
        <taxon>Duplodnaviria</taxon>
        <taxon>Heunggongvirae</taxon>
        <taxon>Uroviricota</taxon>
        <taxon>Caudoviricetes</taxon>
        <taxon>Peduoviridae</taxon>
        <taxon>Maltschvirus</taxon>
        <taxon>Maltschvirus maltsch</taxon>
    </lineage>
</organism>
<protein>
    <submittedName>
        <fullName evidence="1">Uncharacterized protein</fullName>
    </submittedName>
</protein>
<gene>
    <name evidence="1" type="ORF">UFOVP422_38</name>
</gene>
<dbReference type="EMBL" id="LR796398">
    <property type="protein sequence ID" value="CAB4141879.1"/>
    <property type="molecule type" value="Genomic_DNA"/>
</dbReference>
<evidence type="ECO:0000313" key="1">
    <source>
        <dbReference type="EMBL" id="CAB4141879.1"/>
    </source>
</evidence>